<dbReference type="GO" id="GO:0006935">
    <property type="term" value="P:chemotaxis"/>
    <property type="evidence" value="ECO:0007669"/>
    <property type="project" value="InterPro"/>
</dbReference>
<dbReference type="InterPro" id="IPR000014">
    <property type="entry name" value="PAS"/>
</dbReference>
<dbReference type="Gene3D" id="1.10.287.950">
    <property type="entry name" value="Methyl-accepting chemotaxis protein"/>
    <property type="match status" value="1"/>
</dbReference>
<name>A0AAX1WQP7_9BURK</name>
<evidence type="ECO:0000256" key="2">
    <source>
        <dbReference type="ARBA" id="ARBA00029447"/>
    </source>
</evidence>
<dbReference type="CDD" id="cd11386">
    <property type="entry name" value="MCP_signal"/>
    <property type="match status" value="1"/>
</dbReference>
<feature type="region of interest" description="Disordered" evidence="4">
    <location>
        <begin position="525"/>
        <end position="548"/>
    </location>
</feature>
<dbReference type="PRINTS" id="PR00260">
    <property type="entry name" value="CHEMTRNSDUCR"/>
</dbReference>
<dbReference type="Pfam" id="PF00015">
    <property type="entry name" value="MCPsignal"/>
    <property type="match status" value="1"/>
</dbReference>
<sequence>MRKNLPVTQANFDFPADRTLISITDTKGRITYCNADFIAVSGYKEDELLGQPHNLLRHPDMPAEAFRDFWDTIQKGLLWSAVIKNRRKNGDHYWVRANATPMRDGERIVGFLSVRSRPSNEEIREAEQLYASMSAHAEAGKKVYSFRHGELMRVDALGRLAGALRLRPRGQYAAWMALAAAGPVVVANTGGPLWGVWLAGVVSACVAGYGLAGVTLRPLKNVIRVSRQLASGDLSQFFAVQGNGVARSLLLPMIQVGLSTRTVMGDVRDDLRRLQTAAQEIAHSSNDLSARTEAQAASLEQSAAAMDEINSTVQNTSQLASCGVHMAHETTANAQRSQEAIRSVADTMQEITQSSKRIGDIIQVIESVAFQTNILALNAAVEAARAGEQGRGFAVVASEVRSLAHRTSGLAKEINDIIRESQQRVATGGQRTAQAGQRMEEAMQSVQKVAQMLQQIDQAAREQAQGVVQISEAVQHIDGITQQNAALVEQLAGAAQLMDAEARQARHNIQVFRLGRGDRTHAETDAVELRRRSRERSDAEPLALEYEA</sequence>
<evidence type="ECO:0000259" key="5">
    <source>
        <dbReference type="PROSITE" id="PS50111"/>
    </source>
</evidence>
<dbReference type="GO" id="GO:0007165">
    <property type="term" value="P:signal transduction"/>
    <property type="evidence" value="ECO:0007669"/>
    <property type="project" value="UniProtKB-KW"/>
</dbReference>
<dbReference type="InterPro" id="IPR001610">
    <property type="entry name" value="PAC"/>
</dbReference>
<dbReference type="PROSITE" id="PS50112">
    <property type="entry name" value="PAS"/>
    <property type="match status" value="1"/>
</dbReference>
<comment type="similarity">
    <text evidence="2">Belongs to the methyl-accepting chemotaxis (MCP) protein family.</text>
</comment>
<evidence type="ECO:0000313" key="7">
    <source>
        <dbReference type="EMBL" id="ROR39618.1"/>
    </source>
</evidence>
<dbReference type="InterPro" id="IPR051310">
    <property type="entry name" value="MCP_chemotaxis"/>
</dbReference>
<dbReference type="InterPro" id="IPR035965">
    <property type="entry name" value="PAS-like_dom_sf"/>
</dbReference>
<dbReference type="GO" id="GO:0004888">
    <property type="term" value="F:transmembrane signaling receptor activity"/>
    <property type="evidence" value="ECO:0007669"/>
    <property type="project" value="InterPro"/>
</dbReference>
<dbReference type="InterPro" id="IPR013655">
    <property type="entry name" value="PAS_fold_3"/>
</dbReference>
<dbReference type="SMART" id="SM00283">
    <property type="entry name" value="MA"/>
    <property type="match status" value="1"/>
</dbReference>
<comment type="caution">
    <text evidence="7">The sequence shown here is derived from an EMBL/GenBank/DDBJ whole genome shotgun (WGS) entry which is preliminary data.</text>
</comment>
<dbReference type="InterPro" id="IPR004089">
    <property type="entry name" value="MCPsignal_dom"/>
</dbReference>
<evidence type="ECO:0000256" key="4">
    <source>
        <dbReference type="SAM" id="MobiDB-lite"/>
    </source>
</evidence>
<dbReference type="FunFam" id="1.10.287.950:FF:000001">
    <property type="entry name" value="Methyl-accepting chemotaxis sensory transducer"/>
    <property type="match status" value="1"/>
</dbReference>
<dbReference type="EMBL" id="RJVL01000008">
    <property type="protein sequence ID" value="ROR39618.1"/>
    <property type="molecule type" value="Genomic_DNA"/>
</dbReference>
<dbReference type="CDD" id="cd00130">
    <property type="entry name" value="PAS"/>
    <property type="match status" value="1"/>
</dbReference>
<dbReference type="GO" id="GO:0005886">
    <property type="term" value="C:plasma membrane"/>
    <property type="evidence" value="ECO:0007669"/>
    <property type="project" value="TreeGrafter"/>
</dbReference>
<feature type="domain" description="PAS" evidence="6">
    <location>
        <begin position="21"/>
        <end position="60"/>
    </location>
</feature>
<feature type="compositionally biased region" description="Basic and acidic residues" evidence="4">
    <location>
        <begin position="525"/>
        <end position="539"/>
    </location>
</feature>
<keyword evidence="8" id="KW-1185">Reference proteome</keyword>
<comment type="subcellular location">
    <subcellularLocation>
        <location evidence="1">Membrane</location>
    </subcellularLocation>
</comment>
<dbReference type="PANTHER" id="PTHR43531:SF7">
    <property type="entry name" value="AEROTAXIS RECEPTOR"/>
    <property type="match status" value="1"/>
</dbReference>
<dbReference type="SMART" id="SM00086">
    <property type="entry name" value="PAC"/>
    <property type="match status" value="1"/>
</dbReference>
<dbReference type="InterPro" id="IPR004090">
    <property type="entry name" value="Chemotax_Me-accpt_rcpt"/>
</dbReference>
<dbReference type="PROSITE" id="PS50111">
    <property type="entry name" value="CHEMOTAXIS_TRANSDUC_2"/>
    <property type="match status" value="1"/>
</dbReference>
<evidence type="ECO:0000256" key="3">
    <source>
        <dbReference type="PROSITE-ProRule" id="PRU00284"/>
    </source>
</evidence>
<gene>
    <name evidence="7" type="ORF">EDC60_3112</name>
</gene>
<feature type="domain" description="Methyl-accepting transducer" evidence="5">
    <location>
        <begin position="270"/>
        <end position="499"/>
    </location>
</feature>
<proteinExistence type="inferred from homology"/>
<evidence type="ECO:0000256" key="1">
    <source>
        <dbReference type="ARBA" id="ARBA00004370"/>
    </source>
</evidence>
<organism evidence="7 8">
    <name type="scientific">Diaphorobacter nitroreducens</name>
    <dbReference type="NCBI Taxonomy" id="164759"/>
    <lineage>
        <taxon>Bacteria</taxon>
        <taxon>Pseudomonadati</taxon>
        <taxon>Pseudomonadota</taxon>
        <taxon>Betaproteobacteria</taxon>
        <taxon>Burkholderiales</taxon>
        <taxon>Comamonadaceae</taxon>
        <taxon>Diaphorobacter</taxon>
    </lineage>
</organism>
<keyword evidence="3" id="KW-0807">Transducer</keyword>
<evidence type="ECO:0000313" key="8">
    <source>
        <dbReference type="Proteomes" id="UP000271868"/>
    </source>
</evidence>
<dbReference type="PANTHER" id="PTHR43531">
    <property type="entry name" value="PROTEIN ICFG"/>
    <property type="match status" value="1"/>
</dbReference>
<protein>
    <submittedName>
        <fullName evidence="7">Methyl-accepting chemotaxis sensory transducer with Pas/Pac sensor</fullName>
    </submittedName>
</protein>
<dbReference type="Gene3D" id="3.30.450.20">
    <property type="entry name" value="PAS domain"/>
    <property type="match status" value="1"/>
</dbReference>
<dbReference type="AlphaFoldDB" id="A0AAX1WQP7"/>
<dbReference type="Pfam" id="PF08447">
    <property type="entry name" value="PAS_3"/>
    <property type="match status" value="1"/>
</dbReference>
<evidence type="ECO:0000259" key="6">
    <source>
        <dbReference type="PROSITE" id="PS50112"/>
    </source>
</evidence>
<dbReference type="Proteomes" id="UP000271868">
    <property type="component" value="Unassembled WGS sequence"/>
</dbReference>
<dbReference type="SUPFAM" id="SSF55785">
    <property type="entry name" value="PYP-like sensor domain (PAS domain)"/>
    <property type="match status" value="1"/>
</dbReference>
<dbReference type="NCBIfam" id="TIGR00229">
    <property type="entry name" value="sensory_box"/>
    <property type="match status" value="1"/>
</dbReference>
<dbReference type="RefSeq" id="WP_123676637.1">
    <property type="nucleotide sequence ID" value="NZ_RJVL01000008.1"/>
</dbReference>
<reference evidence="7 8" key="1">
    <citation type="submission" date="2018-11" db="EMBL/GenBank/DDBJ databases">
        <title>Genomic Encyclopedia of Type Strains, Phase IV (KMG-IV): sequencing the most valuable type-strain genomes for metagenomic binning, comparative biology and taxonomic classification.</title>
        <authorList>
            <person name="Goeker M."/>
        </authorList>
    </citation>
    <scope>NUCLEOTIDE SEQUENCE [LARGE SCALE GENOMIC DNA]</scope>
    <source>
        <strain evidence="7 8">DSM 15985</strain>
    </source>
</reference>
<accession>A0AAX1WQP7</accession>
<dbReference type="SUPFAM" id="SSF58104">
    <property type="entry name" value="Methyl-accepting chemotaxis protein (MCP) signaling domain"/>
    <property type="match status" value="1"/>
</dbReference>